<evidence type="ECO:0000313" key="4">
    <source>
        <dbReference type="EMBL" id="TWJ11572.1"/>
    </source>
</evidence>
<keyword evidence="3" id="KW-0479">Metal-binding</keyword>
<comment type="caution">
    <text evidence="4">The sequence shown here is derived from an EMBL/GenBank/DDBJ whole genome shotgun (WGS) entry which is preliminary data.</text>
</comment>
<dbReference type="Proteomes" id="UP000321617">
    <property type="component" value="Unassembled WGS sequence"/>
</dbReference>
<feature type="binding site" evidence="3">
    <location>
        <position position="63"/>
    </location>
    <ligand>
        <name>Fe cation</name>
        <dbReference type="ChEBI" id="CHEBI:24875"/>
        <note>catalytic</note>
    </ligand>
</feature>
<evidence type="ECO:0000256" key="1">
    <source>
        <dbReference type="ARBA" id="ARBA00006622"/>
    </source>
</evidence>
<dbReference type="SUPFAM" id="SSF51182">
    <property type="entry name" value="RmlC-like cupins"/>
    <property type="match status" value="1"/>
</dbReference>
<dbReference type="RefSeq" id="WP_158645565.1">
    <property type="nucleotide sequence ID" value="NZ_BAABIJ010000002.1"/>
</dbReference>
<gene>
    <name evidence="4" type="ORF">LX16_2297</name>
</gene>
<dbReference type="EMBL" id="VLLL01000006">
    <property type="protein sequence ID" value="TWJ11572.1"/>
    <property type="molecule type" value="Genomic_DNA"/>
</dbReference>
<sequence>MTDSTVAVSERLAGIARDHAAALPWRPWFTPRGRSARRVLTGPDHEVWLLAWLPGQGTELHDHGGRRAPCPAGFAVASGRLTEYRVLPGETPRLARRTVDAPEAVAVEPRVVHAMVNHTDDPAVSVHVYGPRLGTMRRYLFDESGLWLAATLRPGGDWSPGRDRLPRHREGAVASP</sequence>
<feature type="binding site" evidence="3">
    <location>
        <position position="113"/>
    </location>
    <ligand>
        <name>Fe cation</name>
        <dbReference type="ChEBI" id="CHEBI:24875"/>
        <note>catalytic</note>
    </ligand>
</feature>
<dbReference type="InterPro" id="IPR011051">
    <property type="entry name" value="RmlC_Cupin_sf"/>
</dbReference>
<organism evidence="4 5">
    <name type="scientific">Stackebrandtia albiflava</name>
    <dbReference type="NCBI Taxonomy" id="406432"/>
    <lineage>
        <taxon>Bacteria</taxon>
        <taxon>Bacillati</taxon>
        <taxon>Actinomycetota</taxon>
        <taxon>Actinomycetes</taxon>
        <taxon>Glycomycetales</taxon>
        <taxon>Glycomycetaceae</taxon>
        <taxon>Stackebrandtia</taxon>
    </lineage>
</organism>
<dbReference type="InterPro" id="IPR014710">
    <property type="entry name" value="RmlC-like_jellyroll"/>
</dbReference>
<keyword evidence="3" id="KW-0408">Iron</keyword>
<dbReference type="Pfam" id="PF05995">
    <property type="entry name" value="CDO_I"/>
    <property type="match status" value="1"/>
</dbReference>
<dbReference type="AlphaFoldDB" id="A0A562V194"/>
<accession>A0A562V194</accession>
<dbReference type="GO" id="GO:0016702">
    <property type="term" value="F:oxidoreductase activity, acting on single donors with incorporation of molecular oxygen, incorporation of two atoms of oxygen"/>
    <property type="evidence" value="ECO:0007669"/>
    <property type="project" value="InterPro"/>
</dbReference>
<name>A0A562V194_9ACTN</name>
<dbReference type="InterPro" id="IPR010300">
    <property type="entry name" value="CDO_1"/>
</dbReference>
<feature type="cross-link" description="3'-(S-cysteinyl)-tyrosine (Cys-Tyr)" evidence="2">
    <location>
        <begin position="70"/>
        <end position="129"/>
    </location>
</feature>
<keyword evidence="5" id="KW-1185">Reference proteome</keyword>
<keyword evidence="2" id="KW-0883">Thioether bond</keyword>
<dbReference type="CDD" id="cd10548">
    <property type="entry name" value="cupin_CDO"/>
    <property type="match status" value="1"/>
</dbReference>
<keyword evidence="4" id="KW-0223">Dioxygenase</keyword>
<feature type="binding site" evidence="3">
    <location>
        <position position="61"/>
    </location>
    <ligand>
        <name>Fe cation</name>
        <dbReference type="ChEBI" id="CHEBI:24875"/>
        <note>catalytic</note>
    </ligand>
</feature>
<reference evidence="4 5" key="1">
    <citation type="journal article" date="2013" name="Stand. Genomic Sci.">
        <title>Genomic Encyclopedia of Type Strains, Phase I: The one thousand microbial genomes (KMG-I) project.</title>
        <authorList>
            <person name="Kyrpides N.C."/>
            <person name="Woyke T."/>
            <person name="Eisen J.A."/>
            <person name="Garrity G."/>
            <person name="Lilburn T.G."/>
            <person name="Beck B.J."/>
            <person name="Whitman W.B."/>
            <person name="Hugenholtz P."/>
            <person name="Klenk H.P."/>
        </authorList>
    </citation>
    <scope>NUCLEOTIDE SEQUENCE [LARGE SCALE GENOMIC DNA]</scope>
    <source>
        <strain evidence="4 5">DSM 45044</strain>
    </source>
</reference>
<evidence type="ECO:0000256" key="2">
    <source>
        <dbReference type="PIRSR" id="PIRSR610300-50"/>
    </source>
</evidence>
<comment type="similarity">
    <text evidence="1">Belongs to the cysteine dioxygenase family.</text>
</comment>
<keyword evidence="4" id="KW-0560">Oxidoreductase</keyword>
<dbReference type="OrthoDB" id="4217976at2"/>
<dbReference type="Gene3D" id="2.60.120.10">
    <property type="entry name" value="Jelly Rolls"/>
    <property type="match status" value="1"/>
</dbReference>
<evidence type="ECO:0000256" key="3">
    <source>
        <dbReference type="PIRSR" id="PIRSR610300-51"/>
    </source>
</evidence>
<dbReference type="GO" id="GO:0005506">
    <property type="term" value="F:iron ion binding"/>
    <property type="evidence" value="ECO:0007669"/>
    <property type="project" value="InterPro"/>
</dbReference>
<proteinExistence type="inferred from homology"/>
<evidence type="ECO:0000313" key="5">
    <source>
        <dbReference type="Proteomes" id="UP000321617"/>
    </source>
</evidence>
<protein>
    <submittedName>
        <fullName evidence="4">Cysteine dioxygenase type I</fullName>
    </submittedName>
</protein>